<accession>A0AA37MDH9</accession>
<evidence type="ECO:0000256" key="7">
    <source>
        <dbReference type="PIRSR" id="PIRSR001217-1"/>
    </source>
</evidence>
<dbReference type="InterPro" id="IPR002142">
    <property type="entry name" value="Peptidase_S49"/>
</dbReference>
<keyword evidence="8" id="KW-0812">Transmembrane</keyword>
<dbReference type="AlphaFoldDB" id="A0AA37MDH9"/>
<feature type="transmembrane region" description="Helical" evidence="8">
    <location>
        <begin position="12"/>
        <end position="34"/>
    </location>
</feature>
<feature type="active site" description="Nucleophile" evidence="7">
    <location>
        <position position="387"/>
    </location>
</feature>
<dbReference type="CDD" id="cd07023">
    <property type="entry name" value="S49_Sppa_N_C"/>
    <property type="match status" value="1"/>
</dbReference>
<dbReference type="GO" id="GO:0016020">
    <property type="term" value="C:membrane"/>
    <property type="evidence" value="ECO:0007669"/>
    <property type="project" value="UniProtKB-SubCell"/>
</dbReference>
<organism evidence="10 11">
    <name type="scientific">Segatella bryantii</name>
    <name type="common">Prevotella bryantii</name>
    <dbReference type="NCBI Taxonomy" id="77095"/>
    <lineage>
        <taxon>Bacteria</taxon>
        <taxon>Pseudomonadati</taxon>
        <taxon>Bacteroidota</taxon>
        <taxon>Bacteroidia</taxon>
        <taxon>Bacteroidales</taxon>
        <taxon>Prevotellaceae</taxon>
        <taxon>Segatella</taxon>
    </lineage>
</organism>
<gene>
    <name evidence="10" type="ORF">PRRU23_12050</name>
</gene>
<dbReference type="InterPro" id="IPR004635">
    <property type="entry name" value="Pept_S49_SppA"/>
</dbReference>
<evidence type="ECO:0000256" key="6">
    <source>
        <dbReference type="ARBA" id="ARBA00023136"/>
    </source>
</evidence>
<dbReference type="Gene3D" id="6.20.330.10">
    <property type="match status" value="1"/>
</dbReference>
<keyword evidence="6 8" id="KW-0472">Membrane</keyword>
<dbReference type="NCBIfam" id="TIGR00706">
    <property type="entry name" value="SppA_dom"/>
    <property type="match status" value="1"/>
</dbReference>
<dbReference type="InterPro" id="IPR047272">
    <property type="entry name" value="S49_SppA_C"/>
</dbReference>
<dbReference type="GO" id="GO:0008236">
    <property type="term" value="F:serine-type peptidase activity"/>
    <property type="evidence" value="ECO:0007669"/>
    <property type="project" value="UniProtKB-KW"/>
</dbReference>
<comment type="similarity">
    <text evidence="2">Belongs to the peptidase S49 family.</text>
</comment>
<dbReference type="InterPro" id="IPR004634">
    <property type="entry name" value="Pept_S49_pIV"/>
</dbReference>
<dbReference type="NCBIfam" id="TIGR00705">
    <property type="entry name" value="SppA_67K"/>
    <property type="match status" value="1"/>
</dbReference>
<protein>
    <submittedName>
        <fullName evidence="10">Signal peptide peptidase SppA</fullName>
    </submittedName>
</protein>
<evidence type="ECO:0000313" key="11">
    <source>
        <dbReference type="Proteomes" id="UP000887043"/>
    </source>
</evidence>
<dbReference type="Pfam" id="PF01343">
    <property type="entry name" value="Peptidase_S49"/>
    <property type="match status" value="2"/>
</dbReference>
<evidence type="ECO:0000313" key="10">
    <source>
        <dbReference type="EMBL" id="GJG27505.1"/>
    </source>
</evidence>
<comment type="subcellular location">
    <subcellularLocation>
        <location evidence="1">Membrane</location>
    </subcellularLocation>
</comment>
<evidence type="ECO:0000259" key="9">
    <source>
        <dbReference type="Pfam" id="PF01343"/>
    </source>
</evidence>
<dbReference type="InterPro" id="IPR047217">
    <property type="entry name" value="S49_SppA_67K_type_N"/>
</dbReference>
<evidence type="ECO:0000256" key="4">
    <source>
        <dbReference type="ARBA" id="ARBA00022801"/>
    </source>
</evidence>
<dbReference type="PANTHER" id="PTHR33209:SF1">
    <property type="entry name" value="PEPTIDASE S49 DOMAIN-CONTAINING PROTEIN"/>
    <property type="match status" value="1"/>
</dbReference>
<sequence length="593" mass="66403">MKDFLKNVLATIIGIFLFGSLIGFFGLISLIGMISSKSAGTTLQDNSVLVLKLQGIINEQASDNFIGQITGHQINQIGMNEMMSAIKKAKNDKHIQGIYLESGFLSADWATVQEIRGALQDFRKSGKWIIAYGERFNQPTYYISTAANKVYLNPEGMIDWHGIAAQPEYYKDLFAKFGVRFQIFKVGKYKSYTETFTEDKMSDANREQMSRIINGLWSEVCTQVSQSRHISTSQLNQYADEIVSLDGGKSLLKKNFVDGLLYADEIKSVVKKRLGLEDDDMIHQVSVAEMNKAIINEDKGDKIALYYCEGSIIDKANSLNNNEPQIVASKVCKDLEDMANDDRIKAVVLRINSGGGDAYASEQIWHYVKKLNAQKPVVVSMSGMAASGAYYMSMGARWIVAQPTTETGSIGIFAAIPDFSGLMTQKLGIKFDEIGTNKNSTFSMNNPIPMARPYNEDEAKALQRYVDRGYDLFCQRVADGRKLSVNQVHEVAQGHVFLGTDAIKLKLVDQLGSMDDAIQKAASFAKLKNYYTVDYSQPTNWIDQLLGITEDSNSLDEQLRLALGEYYTPFMMLRNIKQHEVLQARIPYILNLY</sequence>
<reference evidence="10" key="1">
    <citation type="submission" date="2021-08" db="EMBL/GenBank/DDBJ databases">
        <title>Prevotella lacticifex sp. nov., isolated from rumen of cow.</title>
        <authorList>
            <person name="Shinkai T."/>
            <person name="Ikeyama N."/>
            <person name="Kumagai M."/>
            <person name="Ohmori H."/>
            <person name="Sakamoto M."/>
            <person name="Ohkuma M."/>
            <person name="Mitsumori M."/>
        </authorList>
    </citation>
    <scope>NUCLEOTIDE SEQUENCE</scope>
    <source>
        <strain evidence="10">DSM 11371</strain>
    </source>
</reference>
<dbReference type="PIRSF" id="PIRSF001217">
    <property type="entry name" value="Protease_4_SppA"/>
    <property type="match status" value="1"/>
</dbReference>
<dbReference type="Proteomes" id="UP000887043">
    <property type="component" value="Unassembled WGS sequence"/>
</dbReference>
<keyword evidence="4" id="KW-0378">Hydrolase</keyword>
<comment type="caution">
    <text evidence="10">The sequence shown here is derived from an EMBL/GenBank/DDBJ whole genome shotgun (WGS) entry which is preliminary data.</text>
</comment>
<keyword evidence="8" id="KW-1133">Transmembrane helix</keyword>
<feature type="active site" description="Proton donor/acceptor" evidence="7">
    <location>
        <position position="190"/>
    </location>
</feature>
<dbReference type="Gene3D" id="3.90.226.10">
    <property type="entry name" value="2-enoyl-CoA Hydratase, Chain A, domain 1"/>
    <property type="match status" value="3"/>
</dbReference>
<dbReference type="EMBL" id="BPTR01000001">
    <property type="protein sequence ID" value="GJG27505.1"/>
    <property type="molecule type" value="Genomic_DNA"/>
</dbReference>
<name>A0AA37MDH9_SEGBR</name>
<evidence type="ECO:0000256" key="5">
    <source>
        <dbReference type="ARBA" id="ARBA00022825"/>
    </source>
</evidence>
<dbReference type="SUPFAM" id="SSF52096">
    <property type="entry name" value="ClpP/crotonase"/>
    <property type="match status" value="2"/>
</dbReference>
<dbReference type="RefSeq" id="WP_006283696.1">
    <property type="nucleotide sequence ID" value="NZ_BPTR01000001.1"/>
</dbReference>
<feature type="domain" description="Peptidase S49" evidence="9">
    <location>
        <begin position="122"/>
        <end position="275"/>
    </location>
</feature>
<dbReference type="CDD" id="cd07018">
    <property type="entry name" value="S49_SppA_67K_type"/>
    <property type="match status" value="1"/>
</dbReference>
<evidence type="ECO:0000256" key="2">
    <source>
        <dbReference type="ARBA" id="ARBA00008683"/>
    </source>
</evidence>
<dbReference type="PANTHER" id="PTHR33209">
    <property type="entry name" value="PROTEASE 4"/>
    <property type="match status" value="1"/>
</dbReference>
<evidence type="ECO:0000256" key="8">
    <source>
        <dbReference type="SAM" id="Phobius"/>
    </source>
</evidence>
<dbReference type="InterPro" id="IPR029045">
    <property type="entry name" value="ClpP/crotonase-like_dom_sf"/>
</dbReference>
<keyword evidence="5" id="KW-0720">Serine protease</keyword>
<proteinExistence type="inferred from homology"/>
<feature type="domain" description="Peptidase S49" evidence="9">
    <location>
        <begin position="370"/>
        <end position="527"/>
    </location>
</feature>
<evidence type="ECO:0000256" key="3">
    <source>
        <dbReference type="ARBA" id="ARBA00022670"/>
    </source>
</evidence>
<dbReference type="GO" id="GO:0006465">
    <property type="term" value="P:signal peptide processing"/>
    <property type="evidence" value="ECO:0007669"/>
    <property type="project" value="InterPro"/>
</dbReference>
<evidence type="ECO:0000256" key="1">
    <source>
        <dbReference type="ARBA" id="ARBA00004370"/>
    </source>
</evidence>
<keyword evidence="3" id="KW-0645">Protease</keyword>